<dbReference type="FunCoup" id="R7TQ67">
    <property type="interactions" value="17"/>
</dbReference>
<dbReference type="InterPro" id="IPR047983">
    <property type="entry name" value="DEF8_C1"/>
</dbReference>
<protein>
    <recommendedName>
        <fullName evidence="6">Phorbol-ester/DAG-type domain-containing protein</fullName>
    </recommendedName>
</protein>
<gene>
    <name evidence="7" type="ORF">CAPTEDRAFT_101688</name>
</gene>
<accession>R7TQ67</accession>
<dbReference type="EMBL" id="AMQN01011671">
    <property type="status" value="NOT_ANNOTATED_CDS"/>
    <property type="molecule type" value="Genomic_DNA"/>
</dbReference>
<feature type="domain" description="Phorbol-ester/DAG-type" evidence="6">
    <location>
        <begin position="106"/>
        <end position="157"/>
    </location>
</feature>
<dbReference type="Pfam" id="PF00130">
    <property type="entry name" value="C1_1"/>
    <property type="match status" value="1"/>
</dbReference>
<dbReference type="InterPro" id="IPR025258">
    <property type="entry name" value="RH_dom"/>
</dbReference>
<dbReference type="HOGENOM" id="CLU_034500_4_0_1"/>
<name>R7TQ67_CAPTE</name>
<proteinExistence type="inferred from homology"/>
<dbReference type="STRING" id="283909.R7TQ67"/>
<sequence>MLFAYPEEEIFSVSTAYNDLQDDRTTNALLGITEDHYAQPEGHFGLSTIEELELAIQNCKQLILQTPTKTDRMKNLVGKLVQLRLKYAEAKEGPREEDPGVKMVVGHHFMRRESKSSKHYCEKCNNVIWGVLQYWYRCNACGFCCHEKCLNLITRTCGSLKVKENPSYIIAICPEKGLAAQNYRCHECRAQISYREILSQPRLCDYTGFYFCDLCHWNDTMVIPARVLHNWDFDPRKVSRSSKQFLKLMPLKAVLRIQDINPMLFSFVEELNEVKKLREELLIMKRYFLSCRDALESKLLLQLRERQHFVESSDMYSFQDLIDIHTDALLPILARIHSSFAQHIKTDCQVCQGKGFICELCDEDEVLFPFDSIAIVCSQCSTVLHRHCYMRRNQKCPKCIRMNLRTPEALNSPKRTEKEDVSR</sequence>
<dbReference type="InterPro" id="IPR051366">
    <property type="entry name" value="DEF8"/>
</dbReference>
<evidence type="ECO:0000256" key="1">
    <source>
        <dbReference type="ARBA" id="ARBA00022723"/>
    </source>
</evidence>
<organism evidence="7">
    <name type="scientific">Capitella teleta</name>
    <name type="common">Polychaete worm</name>
    <dbReference type="NCBI Taxonomy" id="283909"/>
    <lineage>
        <taxon>Eukaryota</taxon>
        <taxon>Metazoa</taxon>
        <taxon>Spiralia</taxon>
        <taxon>Lophotrochozoa</taxon>
        <taxon>Annelida</taxon>
        <taxon>Polychaeta</taxon>
        <taxon>Sedentaria</taxon>
        <taxon>Scolecida</taxon>
        <taxon>Capitellidae</taxon>
        <taxon>Capitella</taxon>
    </lineage>
</organism>
<dbReference type="PROSITE" id="PS00479">
    <property type="entry name" value="ZF_DAG_PE_1"/>
    <property type="match status" value="1"/>
</dbReference>
<keyword evidence="4" id="KW-0862">Zinc</keyword>
<evidence type="ECO:0000313" key="8">
    <source>
        <dbReference type="EnsemblMetazoa" id="CapteP101688"/>
    </source>
</evidence>
<dbReference type="OrthoDB" id="1918044at2759"/>
<dbReference type="SMART" id="SM00109">
    <property type="entry name" value="C1"/>
    <property type="match status" value="1"/>
</dbReference>
<keyword evidence="2" id="KW-0677">Repeat</keyword>
<dbReference type="SUPFAM" id="SSF57889">
    <property type="entry name" value="Cysteine-rich domain"/>
    <property type="match status" value="1"/>
</dbReference>
<dbReference type="AlphaFoldDB" id="R7TQ67"/>
<evidence type="ECO:0000313" key="7">
    <source>
        <dbReference type="EMBL" id="ELT95789.1"/>
    </source>
</evidence>
<dbReference type="Gene3D" id="3.30.60.20">
    <property type="match status" value="1"/>
</dbReference>
<dbReference type="OMA" id="NMICPKC"/>
<dbReference type="CDD" id="cd20819">
    <property type="entry name" value="C1_DEF8"/>
    <property type="match status" value="1"/>
</dbReference>
<evidence type="ECO:0000256" key="5">
    <source>
        <dbReference type="ARBA" id="ARBA00029450"/>
    </source>
</evidence>
<keyword evidence="9" id="KW-1185">Reference proteome</keyword>
<reference evidence="7 9" key="2">
    <citation type="journal article" date="2013" name="Nature">
        <title>Insights into bilaterian evolution from three spiralian genomes.</title>
        <authorList>
            <person name="Simakov O."/>
            <person name="Marletaz F."/>
            <person name="Cho S.J."/>
            <person name="Edsinger-Gonzales E."/>
            <person name="Havlak P."/>
            <person name="Hellsten U."/>
            <person name="Kuo D.H."/>
            <person name="Larsson T."/>
            <person name="Lv J."/>
            <person name="Arendt D."/>
            <person name="Savage R."/>
            <person name="Osoegawa K."/>
            <person name="de Jong P."/>
            <person name="Grimwood J."/>
            <person name="Chapman J.A."/>
            <person name="Shapiro H."/>
            <person name="Aerts A."/>
            <person name="Otillar R.P."/>
            <person name="Terry A.Y."/>
            <person name="Boore J.L."/>
            <person name="Grigoriev I.V."/>
            <person name="Lindberg D.R."/>
            <person name="Seaver E.C."/>
            <person name="Weisblat D.A."/>
            <person name="Putnam N.H."/>
            <person name="Rokhsar D.S."/>
        </authorList>
    </citation>
    <scope>NUCLEOTIDE SEQUENCE</scope>
    <source>
        <strain evidence="7 9">I ESC-2004</strain>
    </source>
</reference>
<evidence type="ECO:0000259" key="6">
    <source>
        <dbReference type="PROSITE" id="PS50081"/>
    </source>
</evidence>
<dbReference type="GO" id="GO:0008270">
    <property type="term" value="F:zinc ion binding"/>
    <property type="evidence" value="ECO:0007669"/>
    <property type="project" value="UniProtKB-KW"/>
</dbReference>
<evidence type="ECO:0000256" key="4">
    <source>
        <dbReference type="ARBA" id="ARBA00022833"/>
    </source>
</evidence>
<evidence type="ECO:0000313" key="9">
    <source>
        <dbReference type="Proteomes" id="UP000014760"/>
    </source>
</evidence>
<comment type="similarity">
    <text evidence="5">Belongs to the DEF8 family.</text>
</comment>
<dbReference type="PROSITE" id="PS50081">
    <property type="entry name" value="ZF_DAG_PE_2"/>
    <property type="match status" value="1"/>
</dbReference>
<dbReference type="Proteomes" id="UP000014760">
    <property type="component" value="Unassembled WGS sequence"/>
</dbReference>
<keyword evidence="1" id="KW-0479">Metal-binding</keyword>
<dbReference type="EMBL" id="KB309013">
    <property type="protein sequence ID" value="ELT95789.1"/>
    <property type="molecule type" value="Genomic_DNA"/>
</dbReference>
<reference evidence="8" key="3">
    <citation type="submission" date="2015-06" db="UniProtKB">
        <authorList>
            <consortium name="EnsemblMetazoa"/>
        </authorList>
    </citation>
    <scope>IDENTIFICATION</scope>
</reference>
<evidence type="ECO:0000256" key="2">
    <source>
        <dbReference type="ARBA" id="ARBA00022737"/>
    </source>
</evidence>
<keyword evidence="3" id="KW-0863">Zinc-finger</keyword>
<dbReference type="Pfam" id="PF13901">
    <property type="entry name" value="RH_dom"/>
    <property type="match status" value="1"/>
</dbReference>
<dbReference type="SMART" id="SM01175">
    <property type="entry name" value="DUF4206"/>
    <property type="match status" value="1"/>
</dbReference>
<dbReference type="PANTHER" id="PTHR12326:SF3">
    <property type="entry name" value="DIFFERENTIALLY EXPRESSED IN FDCP 8 HOMOLOG"/>
    <property type="match status" value="1"/>
</dbReference>
<reference evidence="9" key="1">
    <citation type="submission" date="2012-12" db="EMBL/GenBank/DDBJ databases">
        <authorList>
            <person name="Hellsten U."/>
            <person name="Grimwood J."/>
            <person name="Chapman J.A."/>
            <person name="Shapiro H."/>
            <person name="Aerts A."/>
            <person name="Otillar R.P."/>
            <person name="Terry A.Y."/>
            <person name="Boore J.L."/>
            <person name="Simakov O."/>
            <person name="Marletaz F."/>
            <person name="Cho S.-J."/>
            <person name="Edsinger-Gonzales E."/>
            <person name="Havlak P."/>
            <person name="Kuo D.-H."/>
            <person name="Larsson T."/>
            <person name="Lv J."/>
            <person name="Arendt D."/>
            <person name="Savage R."/>
            <person name="Osoegawa K."/>
            <person name="de Jong P."/>
            <person name="Lindberg D.R."/>
            <person name="Seaver E.C."/>
            <person name="Weisblat D.A."/>
            <person name="Putnam N.H."/>
            <person name="Grigoriev I.V."/>
            <person name="Rokhsar D.S."/>
        </authorList>
    </citation>
    <scope>NUCLEOTIDE SEQUENCE</scope>
    <source>
        <strain evidence="9">I ESC-2004</strain>
    </source>
</reference>
<dbReference type="InterPro" id="IPR046349">
    <property type="entry name" value="C1-like_sf"/>
</dbReference>
<dbReference type="EnsemblMetazoa" id="CapteT101688">
    <property type="protein sequence ID" value="CapteP101688"/>
    <property type="gene ID" value="CapteG101688"/>
</dbReference>
<dbReference type="InterPro" id="IPR002219">
    <property type="entry name" value="PKC_DAG/PE"/>
</dbReference>
<dbReference type="PANTHER" id="PTHR12326">
    <property type="entry name" value="PLECKSTRIN HOMOLOGY DOMAIN CONTAINING PROTEIN"/>
    <property type="match status" value="1"/>
</dbReference>
<evidence type="ECO:0000256" key="3">
    <source>
        <dbReference type="ARBA" id="ARBA00022771"/>
    </source>
</evidence>